<dbReference type="RefSeq" id="WP_010079881.1">
    <property type="nucleotide sequence ID" value="NZ_CABIZL010000006.1"/>
</dbReference>
<dbReference type="Proteomes" id="UP000234847">
    <property type="component" value="Unassembled WGS sequence"/>
</dbReference>
<sequence length="70" mass="7658">MTHHERDDRQALAAGETYLIHVLETSDPPGNPDHYRITDAVEAHHASTGSYDVEAGGLDAARELLARHAK</sequence>
<name>A0AAP3AF68_MICLU</name>
<evidence type="ECO:0000313" key="2">
    <source>
        <dbReference type="Proteomes" id="UP000234847"/>
    </source>
</evidence>
<evidence type="ECO:0000313" key="1">
    <source>
        <dbReference type="EMBL" id="PKZ81929.1"/>
    </source>
</evidence>
<dbReference type="GeneID" id="93363793"/>
<accession>A0AAP3AF68</accession>
<gene>
    <name evidence="1" type="ORF">CYJ95_06920</name>
</gene>
<dbReference type="EMBL" id="PKJT01000005">
    <property type="protein sequence ID" value="PKZ81929.1"/>
    <property type="molecule type" value="Genomic_DNA"/>
</dbReference>
<protein>
    <submittedName>
        <fullName evidence="1">Uncharacterized protein</fullName>
    </submittedName>
</protein>
<dbReference type="AlphaFoldDB" id="A0AAP3AF68"/>
<comment type="caution">
    <text evidence="1">The sequence shown here is derived from an EMBL/GenBank/DDBJ whole genome shotgun (WGS) entry which is preliminary data.</text>
</comment>
<organism evidence="1 2">
    <name type="scientific">Micrococcus luteus</name>
    <name type="common">Micrococcus lysodeikticus</name>
    <dbReference type="NCBI Taxonomy" id="1270"/>
    <lineage>
        <taxon>Bacteria</taxon>
        <taxon>Bacillati</taxon>
        <taxon>Actinomycetota</taxon>
        <taxon>Actinomycetes</taxon>
        <taxon>Micrococcales</taxon>
        <taxon>Micrococcaceae</taxon>
        <taxon>Micrococcus</taxon>
    </lineage>
</organism>
<reference evidence="1 2" key="1">
    <citation type="submission" date="2017-12" db="EMBL/GenBank/DDBJ databases">
        <title>Phylogenetic diversity of female urinary microbiome.</title>
        <authorList>
            <person name="Thomas-White K."/>
            <person name="Wolfe A.J."/>
        </authorList>
    </citation>
    <scope>NUCLEOTIDE SEQUENCE [LARGE SCALE GENOMIC DNA]</scope>
    <source>
        <strain evidence="1 2">UMB0038</strain>
    </source>
</reference>
<proteinExistence type="predicted"/>